<evidence type="ECO:0000313" key="6">
    <source>
        <dbReference type="EMBL" id="AWA31246.1"/>
    </source>
</evidence>
<dbReference type="GO" id="GO:0005737">
    <property type="term" value="C:cytoplasm"/>
    <property type="evidence" value="ECO:0007669"/>
    <property type="project" value="TreeGrafter"/>
</dbReference>
<evidence type="ECO:0000259" key="5">
    <source>
        <dbReference type="Pfam" id="PF25390"/>
    </source>
</evidence>
<dbReference type="InterPro" id="IPR009091">
    <property type="entry name" value="RCC1/BLIP-II"/>
</dbReference>
<dbReference type="KEGG" id="fmg:HYN48_14715"/>
<dbReference type="RefSeq" id="WP_108373071.1">
    <property type="nucleotide sequence ID" value="NZ_CP028811.1"/>
</dbReference>
<sequence length="454" mass="49338">MRRSFAVIAVIFITYTKVIGQCWQSVSPGHRYIQTMKNDGTMWAWGFNGNGELGTGNYVFHDIPIQVNTISDLSSVYGGVSHTAALKSNGTLWVWGRNVDGQLGNGTTNINPLPQQIGIDTWLTISIGGSSTHGIKSDGTLWGWGSNLHGFVGDGTYTTRLSPVQIGNDNTWISVFEGVNNTFAIKSNGTLWGCGWNQYGQVGVGQTGDSVNTMTQIGLENDWTLAHTGRTHTVALKNDGSLWVWGGNTYGQLGDGTIIDKNTPFQIQTDHAWISVGAGLHHTIAVRSDGTLWSWGFNTNGELGNGNNDDQNLPQQIGSDSDWVSVWGMYQNSVAQKADGSLWITGTNVVGQLGIGYLSGPSNVFIPVSCTPLGITDIADESISIGPNPTEDILYINNPEQRPFDLIMYDITGKTIYELHNNVTELDVSGFEKGFYIVMVHTETGNKAFKIFKK</sequence>
<dbReference type="Pfam" id="PF18962">
    <property type="entry name" value="Por_Secre_tail"/>
    <property type="match status" value="1"/>
</dbReference>
<dbReference type="PRINTS" id="PR00633">
    <property type="entry name" value="RCCNDNSATION"/>
</dbReference>
<dbReference type="InterPro" id="IPR051553">
    <property type="entry name" value="Ran_GTPase-activating"/>
</dbReference>
<dbReference type="Proteomes" id="UP000244193">
    <property type="component" value="Chromosome"/>
</dbReference>
<dbReference type="EMBL" id="CP028811">
    <property type="protein sequence ID" value="AWA31246.1"/>
    <property type="molecule type" value="Genomic_DNA"/>
</dbReference>
<gene>
    <name evidence="6" type="ORF">HYN48_14715</name>
</gene>
<evidence type="ECO:0000256" key="3">
    <source>
        <dbReference type="ARBA" id="ARBA00022737"/>
    </source>
</evidence>
<dbReference type="InterPro" id="IPR026444">
    <property type="entry name" value="Secre_tail"/>
</dbReference>
<keyword evidence="7" id="KW-1185">Reference proteome</keyword>
<keyword evidence="3" id="KW-0677">Repeat</keyword>
<feature type="domain" description="RCC1-like" evidence="5">
    <location>
        <begin position="26"/>
        <end position="318"/>
    </location>
</feature>
<organism evidence="6 7">
    <name type="scientific">Flavobacterium magnum</name>
    <dbReference type="NCBI Taxonomy" id="2162713"/>
    <lineage>
        <taxon>Bacteria</taxon>
        <taxon>Pseudomonadati</taxon>
        <taxon>Bacteroidota</taxon>
        <taxon>Flavobacteriia</taxon>
        <taxon>Flavobacteriales</taxon>
        <taxon>Flavobacteriaceae</taxon>
        <taxon>Flavobacterium</taxon>
    </lineage>
</organism>
<evidence type="ECO:0000256" key="2">
    <source>
        <dbReference type="ARBA" id="ARBA00022729"/>
    </source>
</evidence>
<evidence type="ECO:0000313" key="7">
    <source>
        <dbReference type="Proteomes" id="UP000244193"/>
    </source>
</evidence>
<dbReference type="AlphaFoldDB" id="A0A2S0RHV2"/>
<evidence type="ECO:0000259" key="4">
    <source>
        <dbReference type="Pfam" id="PF18962"/>
    </source>
</evidence>
<proteinExistence type="predicted"/>
<dbReference type="InterPro" id="IPR058923">
    <property type="entry name" value="RCC1-like_dom"/>
</dbReference>
<accession>A0A2S0RHV2</accession>
<reference evidence="6 7" key="1">
    <citation type="submission" date="2018-04" db="EMBL/GenBank/DDBJ databases">
        <title>Genome sequencing of Flavobacterium sp. HYN0048.</title>
        <authorList>
            <person name="Yi H."/>
            <person name="Baek C."/>
        </authorList>
    </citation>
    <scope>NUCLEOTIDE SEQUENCE [LARGE SCALE GENOMIC DNA]</scope>
    <source>
        <strain evidence="6 7">HYN0048</strain>
    </source>
</reference>
<dbReference type="GO" id="GO:0005085">
    <property type="term" value="F:guanyl-nucleotide exchange factor activity"/>
    <property type="evidence" value="ECO:0007669"/>
    <property type="project" value="TreeGrafter"/>
</dbReference>
<dbReference type="SUPFAM" id="SSF50985">
    <property type="entry name" value="RCC1/BLIP-II"/>
    <property type="match status" value="2"/>
</dbReference>
<name>A0A2S0RHV2_9FLAO</name>
<dbReference type="Gene3D" id="2.130.10.30">
    <property type="entry name" value="Regulator of chromosome condensation 1/beta-lactamase-inhibitor protein II"/>
    <property type="match status" value="2"/>
</dbReference>
<dbReference type="OrthoDB" id="1081439at2"/>
<keyword evidence="2" id="KW-0732">Signal</keyword>
<dbReference type="NCBIfam" id="TIGR04183">
    <property type="entry name" value="Por_Secre_tail"/>
    <property type="match status" value="1"/>
</dbReference>
<protein>
    <submittedName>
        <fullName evidence="6">Uncharacterized protein</fullName>
    </submittedName>
</protein>
<evidence type="ECO:0000256" key="1">
    <source>
        <dbReference type="ARBA" id="ARBA00022658"/>
    </source>
</evidence>
<dbReference type="PROSITE" id="PS00626">
    <property type="entry name" value="RCC1_2"/>
    <property type="match status" value="1"/>
</dbReference>
<dbReference type="InterPro" id="IPR000408">
    <property type="entry name" value="Reg_chr_condens"/>
</dbReference>
<dbReference type="PANTHER" id="PTHR45982">
    <property type="entry name" value="REGULATOR OF CHROMOSOME CONDENSATION"/>
    <property type="match status" value="1"/>
</dbReference>
<keyword evidence="1" id="KW-0344">Guanine-nucleotide releasing factor</keyword>
<feature type="domain" description="Secretion system C-terminal sorting" evidence="4">
    <location>
        <begin position="387"/>
        <end position="450"/>
    </location>
</feature>
<dbReference type="PANTHER" id="PTHR45982:SF1">
    <property type="entry name" value="REGULATOR OF CHROMOSOME CONDENSATION"/>
    <property type="match status" value="1"/>
</dbReference>
<dbReference type="PROSITE" id="PS50012">
    <property type="entry name" value="RCC1_3"/>
    <property type="match status" value="6"/>
</dbReference>
<dbReference type="Pfam" id="PF25390">
    <property type="entry name" value="WD40_RLD"/>
    <property type="match status" value="1"/>
</dbReference>